<dbReference type="HOGENOM" id="CLU_365039_0_0_1"/>
<dbReference type="STRING" id="905079.L1IW85"/>
<evidence type="ECO:0000256" key="2">
    <source>
        <dbReference type="ARBA" id="ARBA00023043"/>
    </source>
</evidence>
<dbReference type="PaxDb" id="55529-EKX40149"/>
<evidence type="ECO:0000313" key="6">
    <source>
        <dbReference type="EnsemblProtists" id="EKX40149"/>
    </source>
</evidence>
<dbReference type="PANTHER" id="PTHR23206:SF7">
    <property type="entry name" value="PROTEIN KINASE DOMAIN-CONTAINING PROTEIN"/>
    <property type="match status" value="1"/>
</dbReference>
<keyword evidence="1" id="KW-0677">Repeat</keyword>
<feature type="coiled-coil region" evidence="4">
    <location>
        <begin position="460"/>
        <end position="500"/>
    </location>
</feature>
<dbReference type="EnsemblProtists" id="EKX40149">
    <property type="protein sequence ID" value="EKX40149"/>
    <property type="gene ID" value="GUITHDRAFT_142882"/>
</dbReference>
<reference evidence="7" key="2">
    <citation type="submission" date="2012-11" db="EMBL/GenBank/DDBJ databases">
        <authorList>
            <person name="Kuo A."/>
            <person name="Curtis B.A."/>
            <person name="Tanifuji G."/>
            <person name="Burki F."/>
            <person name="Gruber A."/>
            <person name="Irimia M."/>
            <person name="Maruyama S."/>
            <person name="Arias M.C."/>
            <person name="Ball S.G."/>
            <person name="Gile G.H."/>
            <person name="Hirakawa Y."/>
            <person name="Hopkins J.F."/>
            <person name="Rensing S.A."/>
            <person name="Schmutz J."/>
            <person name="Symeonidi A."/>
            <person name="Elias M."/>
            <person name="Eveleigh R.J."/>
            <person name="Herman E.K."/>
            <person name="Klute M.J."/>
            <person name="Nakayama T."/>
            <person name="Obornik M."/>
            <person name="Reyes-Prieto A."/>
            <person name="Armbrust E.V."/>
            <person name="Aves S.J."/>
            <person name="Beiko R.G."/>
            <person name="Coutinho P."/>
            <person name="Dacks J.B."/>
            <person name="Durnford D.G."/>
            <person name="Fast N.M."/>
            <person name="Green B.R."/>
            <person name="Grisdale C."/>
            <person name="Hempe F."/>
            <person name="Henrissat B."/>
            <person name="Hoppner M.P."/>
            <person name="Ishida K.-I."/>
            <person name="Kim E."/>
            <person name="Koreny L."/>
            <person name="Kroth P.G."/>
            <person name="Liu Y."/>
            <person name="Malik S.-B."/>
            <person name="Maier U.G."/>
            <person name="McRose D."/>
            <person name="Mock T."/>
            <person name="Neilson J.A."/>
            <person name="Onodera N.T."/>
            <person name="Poole A.M."/>
            <person name="Pritham E.J."/>
            <person name="Richards T.A."/>
            <person name="Rocap G."/>
            <person name="Roy S.W."/>
            <person name="Sarai C."/>
            <person name="Schaack S."/>
            <person name="Shirato S."/>
            <person name="Slamovits C.H."/>
            <person name="Spencer D.F."/>
            <person name="Suzuki S."/>
            <person name="Worden A.Z."/>
            <person name="Zauner S."/>
            <person name="Barry K."/>
            <person name="Bell C."/>
            <person name="Bharti A.K."/>
            <person name="Crow J.A."/>
            <person name="Grimwood J."/>
            <person name="Kramer R."/>
            <person name="Lindquist E."/>
            <person name="Lucas S."/>
            <person name="Salamov A."/>
            <person name="McFadden G.I."/>
            <person name="Lane C.E."/>
            <person name="Keeling P.J."/>
            <person name="Gray M.W."/>
            <person name="Grigoriev I.V."/>
            <person name="Archibald J.M."/>
        </authorList>
    </citation>
    <scope>NUCLEOTIDE SEQUENCE</scope>
    <source>
        <strain evidence="7">CCMP2712</strain>
    </source>
</reference>
<reference evidence="5 7" key="1">
    <citation type="journal article" date="2012" name="Nature">
        <title>Algal genomes reveal evolutionary mosaicism and the fate of nucleomorphs.</title>
        <authorList>
            <consortium name="DOE Joint Genome Institute"/>
            <person name="Curtis B.A."/>
            <person name="Tanifuji G."/>
            <person name="Burki F."/>
            <person name="Gruber A."/>
            <person name="Irimia M."/>
            <person name="Maruyama S."/>
            <person name="Arias M.C."/>
            <person name="Ball S.G."/>
            <person name="Gile G.H."/>
            <person name="Hirakawa Y."/>
            <person name="Hopkins J.F."/>
            <person name="Kuo A."/>
            <person name="Rensing S.A."/>
            <person name="Schmutz J."/>
            <person name="Symeonidi A."/>
            <person name="Elias M."/>
            <person name="Eveleigh R.J."/>
            <person name="Herman E.K."/>
            <person name="Klute M.J."/>
            <person name="Nakayama T."/>
            <person name="Obornik M."/>
            <person name="Reyes-Prieto A."/>
            <person name="Armbrust E.V."/>
            <person name="Aves S.J."/>
            <person name="Beiko R.G."/>
            <person name="Coutinho P."/>
            <person name="Dacks J.B."/>
            <person name="Durnford D.G."/>
            <person name="Fast N.M."/>
            <person name="Green B.R."/>
            <person name="Grisdale C.J."/>
            <person name="Hempel F."/>
            <person name="Henrissat B."/>
            <person name="Hoppner M.P."/>
            <person name="Ishida K."/>
            <person name="Kim E."/>
            <person name="Koreny L."/>
            <person name="Kroth P.G."/>
            <person name="Liu Y."/>
            <person name="Malik S.B."/>
            <person name="Maier U.G."/>
            <person name="McRose D."/>
            <person name="Mock T."/>
            <person name="Neilson J.A."/>
            <person name="Onodera N.T."/>
            <person name="Poole A.M."/>
            <person name="Pritham E.J."/>
            <person name="Richards T.A."/>
            <person name="Rocap G."/>
            <person name="Roy S.W."/>
            <person name="Sarai C."/>
            <person name="Schaack S."/>
            <person name="Shirato S."/>
            <person name="Slamovits C.H."/>
            <person name="Spencer D.F."/>
            <person name="Suzuki S."/>
            <person name="Worden A.Z."/>
            <person name="Zauner S."/>
            <person name="Barry K."/>
            <person name="Bell C."/>
            <person name="Bharti A.K."/>
            <person name="Crow J.A."/>
            <person name="Grimwood J."/>
            <person name="Kramer R."/>
            <person name="Lindquist E."/>
            <person name="Lucas S."/>
            <person name="Salamov A."/>
            <person name="McFadden G.I."/>
            <person name="Lane C.E."/>
            <person name="Keeling P.J."/>
            <person name="Gray M.W."/>
            <person name="Grigoriev I.V."/>
            <person name="Archibald J.M."/>
        </authorList>
    </citation>
    <scope>NUCLEOTIDE SEQUENCE</scope>
    <source>
        <strain evidence="5 7">CCMP2712</strain>
    </source>
</reference>
<keyword evidence="2 3" id="KW-0040">ANK repeat</keyword>
<protein>
    <submittedName>
        <fullName evidence="5 6">Uncharacterized protein</fullName>
    </submittedName>
</protein>
<evidence type="ECO:0000256" key="3">
    <source>
        <dbReference type="PROSITE-ProRule" id="PRU00023"/>
    </source>
</evidence>
<proteinExistence type="predicted"/>
<dbReference type="AlphaFoldDB" id="L1IW85"/>
<dbReference type="PROSITE" id="PS50297">
    <property type="entry name" value="ANK_REP_REGION"/>
    <property type="match status" value="1"/>
</dbReference>
<dbReference type="Pfam" id="PF12796">
    <property type="entry name" value="Ank_2"/>
    <property type="match status" value="1"/>
</dbReference>
<dbReference type="GO" id="GO:0005737">
    <property type="term" value="C:cytoplasm"/>
    <property type="evidence" value="ECO:0007669"/>
    <property type="project" value="TreeGrafter"/>
</dbReference>
<dbReference type="InterPro" id="IPR051631">
    <property type="entry name" value="Ankyrin-KH/SAM_domain"/>
</dbReference>
<dbReference type="SMART" id="SM00248">
    <property type="entry name" value="ANK"/>
    <property type="match status" value="2"/>
</dbReference>
<dbReference type="SUPFAM" id="SSF48403">
    <property type="entry name" value="Ankyrin repeat"/>
    <property type="match status" value="1"/>
</dbReference>
<dbReference type="Proteomes" id="UP000011087">
    <property type="component" value="Unassembled WGS sequence"/>
</dbReference>
<feature type="repeat" description="ANK" evidence="3">
    <location>
        <begin position="602"/>
        <end position="622"/>
    </location>
</feature>
<dbReference type="KEGG" id="gtt:GUITHDRAFT_142882"/>
<evidence type="ECO:0000256" key="4">
    <source>
        <dbReference type="SAM" id="Coils"/>
    </source>
</evidence>
<dbReference type="InterPro" id="IPR002110">
    <property type="entry name" value="Ankyrin_rpt"/>
</dbReference>
<dbReference type="OrthoDB" id="539213at2759"/>
<keyword evidence="4" id="KW-0175">Coiled coil</keyword>
<evidence type="ECO:0000313" key="5">
    <source>
        <dbReference type="EMBL" id="EKX40149.1"/>
    </source>
</evidence>
<reference evidence="6" key="3">
    <citation type="submission" date="2015-06" db="UniProtKB">
        <authorList>
            <consortium name="EnsemblProtists"/>
        </authorList>
    </citation>
    <scope>IDENTIFICATION</scope>
</reference>
<dbReference type="EMBL" id="JH993033">
    <property type="protein sequence ID" value="EKX40149.1"/>
    <property type="molecule type" value="Genomic_DNA"/>
</dbReference>
<gene>
    <name evidence="5" type="ORF">GUITHDRAFT_142882</name>
</gene>
<dbReference type="InterPro" id="IPR036770">
    <property type="entry name" value="Ankyrin_rpt-contain_sf"/>
</dbReference>
<dbReference type="RefSeq" id="XP_005827129.1">
    <property type="nucleotide sequence ID" value="XM_005827072.1"/>
</dbReference>
<dbReference type="PANTHER" id="PTHR23206">
    <property type="entry name" value="MASK PROTEIN"/>
    <property type="match status" value="1"/>
</dbReference>
<evidence type="ECO:0000256" key="1">
    <source>
        <dbReference type="ARBA" id="ARBA00022737"/>
    </source>
</evidence>
<keyword evidence="7" id="KW-1185">Reference proteome</keyword>
<dbReference type="GO" id="GO:0045087">
    <property type="term" value="P:innate immune response"/>
    <property type="evidence" value="ECO:0007669"/>
    <property type="project" value="TreeGrafter"/>
</dbReference>
<name>L1IW85_GUITC</name>
<dbReference type="PROSITE" id="PS50088">
    <property type="entry name" value="ANK_REPEAT"/>
    <property type="match status" value="1"/>
</dbReference>
<organism evidence="5">
    <name type="scientific">Guillardia theta (strain CCMP2712)</name>
    <name type="common">Cryptophyte</name>
    <dbReference type="NCBI Taxonomy" id="905079"/>
    <lineage>
        <taxon>Eukaryota</taxon>
        <taxon>Cryptophyceae</taxon>
        <taxon>Pyrenomonadales</taxon>
        <taxon>Geminigeraceae</taxon>
        <taxon>Guillardia</taxon>
    </lineage>
</organism>
<sequence>MQTQMGSMRNSPGMEYLFTTDNGMPCCTALELRNICNAYSYGSAPYAPCGRTKLDTLASCYDLLLAAYSVFAKCRSVEQDLARGFPDSGRSWSDLNVEELRSMSQRYMLGSIGYRRIMWRAGASASTRLDLSWRLDVGISRARYVSPFCFDNFCEGMALYDIHGLGIIDTDARDPVPHGGAGRAHEDVANAGGVALRVHDPLSRDGVPDFMPMYSEDRELKLSTPQYFADRSTVETEPNQLYLDNVMVDSVARWAQGAIAEARDTVGEAIIGGAGALFMPFVNPLEEFEPVREYQDDKGRSVDPNKMTPQMMRKEKDLLNKQLREAAFMGVCHLPVQYAGKKKQIDDDTYRLNKRLEDLKKEFNKKYPPGSFVDLGKGRFRILPIYKGNGGAGVLSKLKVEMPQALKRLFLKAEPPPKDDSVKPGEERPLVVEAKAPEVIWENKPKKPNAKPGTPEYKEYERLLKRLNKIRIDAQTYQKRVQMENEIKDYRKRIKDLESRSTIPRNASKRTEDGKVLERGELIRLANEDEDIKKKYPDSPTVGQKLIEAGADINGTNEDGFTPLMLAARNALSCWRRGNGHTKSVEFLLRCSGVDPYQTNNFGCTAMHYAATYGHLEVVELLNKVPPNASETKLKKIENNMKMRPRHCADREVEEYQKKKKEIWDQTYKEKKFLLVQELDPKGKPGFKIPVPDALGGGSIYVPTSAYEIAANIEEPTKVAVPKEWKPDTWRISKIPDPACKVDPISERELMNRWKVTGKKCGPAK</sequence>
<accession>L1IW85</accession>
<evidence type="ECO:0000313" key="7">
    <source>
        <dbReference type="Proteomes" id="UP000011087"/>
    </source>
</evidence>
<dbReference type="GeneID" id="17296935"/>
<dbReference type="Gene3D" id="1.25.40.20">
    <property type="entry name" value="Ankyrin repeat-containing domain"/>
    <property type="match status" value="1"/>
</dbReference>